<dbReference type="SUPFAM" id="SSF52833">
    <property type="entry name" value="Thioredoxin-like"/>
    <property type="match status" value="1"/>
</dbReference>
<dbReference type="Gene3D" id="3.40.30.10">
    <property type="entry name" value="Glutaredoxin"/>
    <property type="match status" value="1"/>
</dbReference>
<dbReference type="GO" id="GO:0016491">
    <property type="term" value="F:oxidoreductase activity"/>
    <property type="evidence" value="ECO:0007669"/>
    <property type="project" value="InterPro"/>
</dbReference>
<dbReference type="InterPro" id="IPR001853">
    <property type="entry name" value="DSBA-like_thioredoxin_dom"/>
</dbReference>
<dbReference type="EMBL" id="JAKVTV010000003">
    <property type="protein sequence ID" value="MCH4823378.1"/>
    <property type="molecule type" value="Genomic_DNA"/>
</dbReference>
<accession>A0A9X2ABR5</accession>
<dbReference type="Proteomes" id="UP001139226">
    <property type="component" value="Unassembled WGS sequence"/>
</dbReference>
<name>A0A9X2ABR5_9FLAO</name>
<evidence type="ECO:0000313" key="2">
    <source>
        <dbReference type="EMBL" id="MCH4823378.1"/>
    </source>
</evidence>
<dbReference type="CDD" id="cd03024">
    <property type="entry name" value="DsbA_FrnE"/>
    <property type="match status" value="1"/>
</dbReference>
<dbReference type="Pfam" id="PF01323">
    <property type="entry name" value="DSBA"/>
    <property type="match status" value="1"/>
</dbReference>
<comment type="caution">
    <text evidence="2">The sequence shown here is derived from an EMBL/GenBank/DDBJ whole genome shotgun (WGS) entry which is preliminary data.</text>
</comment>
<dbReference type="RefSeq" id="WP_240713555.1">
    <property type="nucleotide sequence ID" value="NZ_JAKVTV010000003.1"/>
</dbReference>
<organism evidence="2 3">
    <name type="scientific">Christiangramia lutea</name>
    <dbReference type="NCBI Taxonomy" id="1607951"/>
    <lineage>
        <taxon>Bacteria</taxon>
        <taxon>Pseudomonadati</taxon>
        <taxon>Bacteroidota</taxon>
        <taxon>Flavobacteriia</taxon>
        <taxon>Flavobacteriales</taxon>
        <taxon>Flavobacteriaceae</taxon>
        <taxon>Christiangramia</taxon>
    </lineage>
</organism>
<gene>
    <name evidence="2" type="ORF">ML462_09340</name>
</gene>
<sequence length="230" mass="26103">MKVSIWSDVRCPFCYIGKKKFEDALEQFPNKDKVEIVWKSFQLDPSLKTDPHTSMLEYFIEAKGVSEEQALQMFSGATKMAEEAGISMNLQEGILANSFKAHRLIQFAKTRNLGNEIKEILFKVHFEDGKNIDDISVLLEVATSIDLDAEEVKQVLNSDAYAYEVKQDEMEARNIGVRGVPFFVFDDKYAISGAQPVETFLQTLETVWKEKNSELKISEGDSCTSEENCD</sequence>
<proteinExistence type="predicted"/>
<reference evidence="2" key="1">
    <citation type="submission" date="2022-03" db="EMBL/GenBank/DDBJ databases">
        <title>Gramella crocea sp. nov., isolated from activated sludge of a seafood processing plant.</title>
        <authorList>
            <person name="Zhang X."/>
        </authorList>
    </citation>
    <scope>NUCLEOTIDE SEQUENCE</scope>
    <source>
        <strain evidence="2">YJ019</strain>
    </source>
</reference>
<dbReference type="InterPro" id="IPR036249">
    <property type="entry name" value="Thioredoxin-like_sf"/>
</dbReference>
<dbReference type="PANTHER" id="PTHR13887:SF41">
    <property type="entry name" value="THIOREDOXIN SUPERFAMILY PROTEIN"/>
    <property type="match status" value="1"/>
</dbReference>
<feature type="domain" description="DSBA-like thioredoxin" evidence="1">
    <location>
        <begin position="3"/>
        <end position="204"/>
    </location>
</feature>
<evidence type="ECO:0000259" key="1">
    <source>
        <dbReference type="Pfam" id="PF01323"/>
    </source>
</evidence>
<evidence type="ECO:0000313" key="3">
    <source>
        <dbReference type="Proteomes" id="UP001139226"/>
    </source>
</evidence>
<protein>
    <submittedName>
        <fullName evidence="2">DsbA family oxidoreductase</fullName>
    </submittedName>
</protein>
<dbReference type="PANTHER" id="PTHR13887">
    <property type="entry name" value="GLUTATHIONE S-TRANSFERASE KAPPA"/>
    <property type="match status" value="1"/>
</dbReference>
<keyword evidence="3" id="KW-1185">Reference proteome</keyword>
<dbReference type="AlphaFoldDB" id="A0A9X2ABR5"/>